<reference evidence="2 3" key="1">
    <citation type="submission" date="2024-07" db="EMBL/GenBank/DDBJ databases">
        <title>Section-level genome sequencing and comparative genomics of Aspergillus sections Usti and Cavernicolus.</title>
        <authorList>
            <consortium name="Lawrence Berkeley National Laboratory"/>
            <person name="Nybo J.L."/>
            <person name="Vesth T.C."/>
            <person name="Theobald S."/>
            <person name="Frisvad J.C."/>
            <person name="Larsen T.O."/>
            <person name="Kjaerboelling I."/>
            <person name="Rothschild-Mancinelli K."/>
            <person name="Lyhne E.K."/>
            <person name="Kogle M.E."/>
            <person name="Barry K."/>
            <person name="Clum A."/>
            <person name="Na H."/>
            <person name="Ledsgaard L."/>
            <person name="Lin J."/>
            <person name="Lipzen A."/>
            <person name="Kuo A."/>
            <person name="Riley R."/>
            <person name="Mondo S."/>
            <person name="Labutti K."/>
            <person name="Haridas S."/>
            <person name="Pangalinan J."/>
            <person name="Salamov A.A."/>
            <person name="Simmons B.A."/>
            <person name="Magnuson J.K."/>
            <person name="Chen J."/>
            <person name="Drula E."/>
            <person name="Henrissat B."/>
            <person name="Wiebenga A."/>
            <person name="Lubbers R.J."/>
            <person name="Gomes A.C."/>
            <person name="Makela M.R."/>
            <person name="Stajich J."/>
            <person name="Grigoriev I.V."/>
            <person name="Mortensen U.H."/>
            <person name="De Vries R.P."/>
            <person name="Baker S.E."/>
            <person name="Andersen M.R."/>
        </authorList>
    </citation>
    <scope>NUCLEOTIDE SEQUENCE [LARGE SCALE GENOMIC DNA]</scope>
    <source>
        <strain evidence="2 3">CBS 209.92</strain>
    </source>
</reference>
<sequence length="966" mass="105005">MVRLRNLVFLYATGVLGSACLPAPVPSTSPSASPDLGTFQNPSAHSRPRFRYWLPDASVDAEIVAANIKDSGEKGAGGVELVAFYNYGGETVEPSPQADWVTNGFGTPAFRELFRAALQAHKDAGLFMDFALGPNQGQGVPAEIDDEGLQWDLVPYSVEVPNATYHGQIPGWGTGELIAVVSGEVLSQTNVSLPVIDSPFLSGQEGYLSLVLGHESMTDITDQVSEDGQLSVTFSASSSGVVGHRLFAYYQKRTLHKNLEFHNNATATIWDNGSYAVDHYSTRGAQTVIDFWEKYILVDDIKELVMEAGNYDGGAGYINDFRGVLEECYREYLETLTTWAHNELKLQFSAQVSYNLPMDMAVNIPNVDAPECESLQFADSVDAYRQFSGPTQLAGKKVISNEMGATMAAYGYTFPSLLFSVGRAVVGGVNQIVLHGQSYTGDYYETTWPGNTPFSFSTSEIYSNKQPSWDHGLSDVLNFFARTQYTQRQGIPRVDVAIYNKDSATDSTAFPAVYQSDDLAKEGWTYAYLTPDNFALPEATVRNGVLGPDGPRFKALVIPNDSNMTLAGVRRIREYAAQGLPIILSGGLPGIYSSSASGSEPANIEAALKDLQTSNNVHTVSTGKVAEKLTALSLSPNIKVQTDGQWYTTWREDPSSGIDYALIFCDTNSSYGTITVPGARKNKTPSYLNAWTGEMSPAFTYKMTDSGLTIPVSLEGNQTLIIALSSRSLSDSSLPKVHAVETPSSVIGATFDRKQGWTAHVANQRGSEDTPGRVQLSNKKSISLPLNEKIASSFNLNNWNLIAEHWEAPTNFSDASTIAQKHNTTHELSKLVSWTEIPSLQNVSGLGYYSTTLRWPLTKGSADGAYILFPRILHAIQLSVNGHRLPALDYTDAKADITPYLKLGTNEILAVVPTTMWNYIRSILPEIRDQGHLPGLLNLGLPVPGLSDNGLVGDVSVVPFVNVVIP</sequence>
<dbReference type="SUPFAM" id="SSF49785">
    <property type="entry name" value="Galactose-binding domain-like"/>
    <property type="match status" value="1"/>
</dbReference>
<keyword evidence="1" id="KW-0732">Signal</keyword>
<evidence type="ECO:0000256" key="1">
    <source>
        <dbReference type="SAM" id="SignalP"/>
    </source>
</evidence>
<keyword evidence="3" id="KW-1185">Reference proteome</keyword>
<dbReference type="EMBL" id="JBFTWV010000053">
    <property type="protein sequence ID" value="KAL2793788.1"/>
    <property type="molecule type" value="Genomic_DNA"/>
</dbReference>
<dbReference type="PANTHER" id="PTHR36848:SF2">
    <property type="entry name" value="SECRETED PROTEIN"/>
    <property type="match status" value="1"/>
</dbReference>
<dbReference type="PROSITE" id="PS51257">
    <property type="entry name" value="PROKAR_LIPOPROTEIN"/>
    <property type="match status" value="1"/>
</dbReference>
<evidence type="ECO:0008006" key="4">
    <source>
        <dbReference type="Google" id="ProtNLM"/>
    </source>
</evidence>
<dbReference type="PANTHER" id="PTHR36848">
    <property type="entry name" value="DNA-BINDING PROTEIN (PUTATIVE SECRETED PROTEIN)-RELATED"/>
    <property type="match status" value="1"/>
</dbReference>
<dbReference type="Pfam" id="PF17132">
    <property type="entry name" value="Glyco_hydro_106"/>
    <property type="match status" value="1"/>
</dbReference>
<accession>A0ABR4G436</accession>
<name>A0ABR4G436_9EURO</name>
<dbReference type="Proteomes" id="UP001610563">
    <property type="component" value="Unassembled WGS sequence"/>
</dbReference>
<feature type="chain" id="PRO_5045477858" description="Secreted protein" evidence="1">
    <location>
        <begin position="18"/>
        <end position="966"/>
    </location>
</feature>
<dbReference type="InterPro" id="IPR008979">
    <property type="entry name" value="Galactose-bd-like_sf"/>
</dbReference>
<feature type="signal peptide" evidence="1">
    <location>
        <begin position="1"/>
        <end position="17"/>
    </location>
</feature>
<gene>
    <name evidence="2" type="ORF">BJX66DRAFT_351556</name>
</gene>
<evidence type="ECO:0000313" key="3">
    <source>
        <dbReference type="Proteomes" id="UP001610563"/>
    </source>
</evidence>
<protein>
    <recommendedName>
        <fullName evidence="4">Secreted protein</fullName>
    </recommendedName>
</protein>
<evidence type="ECO:0000313" key="2">
    <source>
        <dbReference type="EMBL" id="KAL2793788.1"/>
    </source>
</evidence>
<comment type="caution">
    <text evidence="2">The sequence shown here is derived from an EMBL/GenBank/DDBJ whole genome shotgun (WGS) entry which is preliminary data.</text>
</comment>
<organism evidence="2 3">
    <name type="scientific">Aspergillus keveii</name>
    <dbReference type="NCBI Taxonomy" id="714993"/>
    <lineage>
        <taxon>Eukaryota</taxon>
        <taxon>Fungi</taxon>
        <taxon>Dikarya</taxon>
        <taxon>Ascomycota</taxon>
        <taxon>Pezizomycotina</taxon>
        <taxon>Eurotiomycetes</taxon>
        <taxon>Eurotiomycetidae</taxon>
        <taxon>Eurotiales</taxon>
        <taxon>Aspergillaceae</taxon>
        <taxon>Aspergillus</taxon>
        <taxon>Aspergillus subgen. Nidulantes</taxon>
    </lineage>
</organism>
<dbReference type="InterPro" id="IPR053161">
    <property type="entry name" value="Ulvan_degrading_GH"/>
</dbReference>
<proteinExistence type="predicted"/>